<proteinExistence type="predicted"/>
<evidence type="ECO:0000256" key="1">
    <source>
        <dbReference type="SAM" id="MobiDB-lite"/>
    </source>
</evidence>
<reference evidence="2" key="1">
    <citation type="submission" date="2023-06" db="EMBL/GenBank/DDBJ databases">
        <authorList>
            <person name="Noh H."/>
        </authorList>
    </citation>
    <scope>NUCLEOTIDE SEQUENCE</scope>
    <source>
        <strain evidence="2">DUCC20226</strain>
    </source>
</reference>
<evidence type="ECO:0000313" key="3">
    <source>
        <dbReference type="Proteomes" id="UP001265746"/>
    </source>
</evidence>
<keyword evidence="3" id="KW-1185">Reference proteome</keyword>
<name>A0AAD9S0V2_PHOAM</name>
<dbReference type="AlphaFoldDB" id="A0AAD9S0V2"/>
<evidence type="ECO:0000313" key="2">
    <source>
        <dbReference type="EMBL" id="KAK2596015.1"/>
    </source>
</evidence>
<protein>
    <submittedName>
        <fullName evidence="2">Uncharacterized protein</fullName>
    </submittedName>
</protein>
<gene>
    <name evidence="2" type="ORF">N8I77_013526</name>
</gene>
<dbReference type="Proteomes" id="UP001265746">
    <property type="component" value="Unassembled WGS sequence"/>
</dbReference>
<dbReference type="EMBL" id="JAUJFL010000012">
    <property type="protein sequence ID" value="KAK2596015.1"/>
    <property type="molecule type" value="Genomic_DNA"/>
</dbReference>
<comment type="caution">
    <text evidence="2">The sequence shown here is derived from an EMBL/GenBank/DDBJ whole genome shotgun (WGS) entry which is preliminary data.</text>
</comment>
<accession>A0AAD9S0V2</accession>
<feature type="region of interest" description="Disordered" evidence="1">
    <location>
        <begin position="1"/>
        <end position="24"/>
    </location>
</feature>
<feature type="compositionally biased region" description="Polar residues" evidence="1">
    <location>
        <begin position="1"/>
        <end position="17"/>
    </location>
</feature>
<sequence length="387" mass="44214">MASNKLTSNTPSLNPVNEESRVRKTTVNDLGSGEHFAVYTRALERVMSTDVSQSTFAQVVDGAPLSQTLSLMPGRPELSHPVYEHSKLCDGVRGKFGQILDTSNLHVLQFDFDLVRRYLAASPGSKAFKAGLIELMAVSVHQIAAYIYKLDLDVGSHKALLKVDNDAPKFFLHSQYKDIDQYPDGVADAVGYWAEAQIFGGVILFDRRQQDGPSANLLDSEEWEDFEFFLSQYRALQQHFQDPYDIYFHSNNRDVTYRIWQLLPDQRKDLFEFLLSETGEVKSPLPILPSEKNLFRVDPEDPITETRIYRDIWERKPLGDDDGDARRHHCRGDRVEYSCRTDEERSKGRGFFRNELIWEIKSLEDRAQELATARARGTQSASPPTEE</sequence>
<organism evidence="2 3">
    <name type="scientific">Phomopsis amygdali</name>
    <name type="common">Fusicoccum amygdali</name>
    <dbReference type="NCBI Taxonomy" id="1214568"/>
    <lineage>
        <taxon>Eukaryota</taxon>
        <taxon>Fungi</taxon>
        <taxon>Dikarya</taxon>
        <taxon>Ascomycota</taxon>
        <taxon>Pezizomycotina</taxon>
        <taxon>Sordariomycetes</taxon>
        <taxon>Sordariomycetidae</taxon>
        <taxon>Diaporthales</taxon>
        <taxon>Diaporthaceae</taxon>
        <taxon>Diaporthe</taxon>
    </lineage>
</organism>